<name>B7KCT5_GLOC7</name>
<evidence type="ECO:0000313" key="3">
    <source>
        <dbReference type="EMBL" id="ACK71636.1"/>
    </source>
</evidence>
<evidence type="ECO:0000313" key="4">
    <source>
        <dbReference type="Proteomes" id="UP000002384"/>
    </source>
</evidence>
<feature type="domain" description="General stress protein 17M-like" evidence="2">
    <location>
        <begin position="9"/>
        <end position="77"/>
    </location>
</feature>
<keyword evidence="1" id="KW-0812">Transmembrane</keyword>
<dbReference type="Pfam" id="PF11181">
    <property type="entry name" value="YflT"/>
    <property type="match status" value="1"/>
</dbReference>
<dbReference type="STRING" id="65393.PCC7424_3236"/>
<evidence type="ECO:0000259" key="2">
    <source>
        <dbReference type="Pfam" id="PF11181"/>
    </source>
</evidence>
<dbReference type="PANTHER" id="PTHR36109">
    <property type="entry name" value="MEMBRANE PROTEIN-RELATED"/>
    <property type="match status" value="1"/>
</dbReference>
<keyword evidence="4" id="KW-1185">Reference proteome</keyword>
<dbReference type="KEGG" id="cyc:PCC7424_3236"/>
<dbReference type="InterPro" id="IPR052948">
    <property type="entry name" value="Low_temp-induced_all0457"/>
</dbReference>
<dbReference type="eggNOG" id="ENOG50321DH">
    <property type="taxonomic scope" value="Bacteria"/>
</dbReference>
<feature type="transmembrane region" description="Helical" evidence="1">
    <location>
        <begin position="98"/>
        <end position="118"/>
    </location>
</feature>
<dbReference type="AlphaFoldDB" id="B7KCT5"/>
<dbReference type="RefSeq" id="WP_015955232.1">
    <property type="nucleotide sequence ID" value="NC_011729.1"/>
</dbReference>
<feature type="transmembrane region" description="Helical" evidence="1">
    <location>
        <begin position="58"/>
        <end position="78"/>
    </location>
</feature>
<dbReference type="OrthoDB" id="462701at2"/>
<dbReference type="EMBL" id="CP001291">
    <property type="protein sequence ID" value="ACK71636.1"/>
    <property type="molecule type" value="Genomic_DNA"/>
</dbReference>
<organism evidence="3 4">
    <name type="scientific">Gloeothece citriformis (strain PCC 7424)</name>
    <name type="common">Cyanothece sp. (strain PCC 7424)</name>
    <dbReference type="NCBI Taxonomy" id="65393"/>
    <lineage>
        <taxon>Bacteria</taxon>
        <taxon>Bacillati</taxon>
        <taxon>Cyanobacteriota</taxon>
        <taxon>Cyanophyceae</taxon>
        <taxon>Oscillatoriophycideae</taxon>
        <taxon>Chroococcales</taxon>
        <taxon>Aphanothecaceae</taxon>
        <taxon>Gloeothece</taxon>
        <taxon>Gloeothece citriformis</taxon>
    </lineage>
</organism>
<keyword evidence="1" id="KW-0472">Membrane</keyword>
<gene>
    <name evidence="3" type="ordered locus">PCC7424_3236</name>
</gene>
<protein>
    <recommendedName>
        <fullName evidence="2">General stress protein 17M-like domain-containing protein</fullName>
    </recommendedName>
</protein>
<dbReference type="Proteomes" id="UP000002384">
    <property type="component" value="Chromosome"/>
</dbReference>
<sequence>MIAKLIEQPIGFFSSEQDAQAAINHLTNSGFNSNQVSLVTKDEKFQKETQNHITGAKAGAITGIATGFFSGGLLGALSVLTMSDVTPVSDVGIIFSNALRGIVIGVTGCSLIGALIGWRLTKKQDQLYNQGVAQENHYLIVFKGASEELKKAQTLLNNWDKPA</sequence>
<dbReference type="HOGENOM" id="CLU_1501118_0_0_3"/>
<keyword evidence="1" id="KW-1133">Transmembrane helix</keyword>
<accession>B7KCT5</accession>
<reference evidence="4" key="1">
    <citation type="journal article" date="2011" name="MBio">
        <title>Novel metabolic attributes of the genus Cyanothece, comprising a group of unicellular nitrogen-fixing Cyanobacteria.</title>
        <authorList>
            <person name="Bandyopadhyay A."/>
            <person name="Elvitigala T."/>
            <person name="Welsh E."/>
            <person name="Stockel J."/>
            <person name="Liberton M."/>
            <person name="Min H."/>
            <person name="Sherman L.A."/>
            <person name="Pakrasi H.B."/>
        </authorList>
    </citation>
    <scope>NUCLEOTIDE SEQUENCE [LARGE SCALE GENOMIC DNA]</scope>
    <source>
        <strain evidence="4">PCC 7424</strain>
    </source>
</reference>
<dbReference type="PANTHER" id="PTHR36109:SF2">
    <property type="entry name" value="MEMBRANE PROTEIN"/>
    <property type="match status" value="1"/>
</dbReference>
<dbReference type="InterPro" id="IPR025889">
    <property type="entry name" value="GSP17M-like_dom"/>
</dbReference>
<proteinExistence type="predicted"/>
<evidence type="ECO:0000256" key="1">
    <source>
        <dbReference type="SAM" id="Phobius"/>
    </source>
</evidence>